<dbReference type="InterPro" id="IPR001253">
    <property type="entry name" value="TIF_eIF-1A"/>
</dbReference>
<proteinExistence type="inferred from homology"/>
<dbReference type="PROSITE" id="PS50832">
    <property type="entry name" value="S1_IF1_TYPE"/>
    <property type="match status" value="1"/>
</dbReference>
<dbReference type="PANTHER" id="PTHR21668">
    <property type="entry name" value="EIF-1A"/>
    <property type="match status" value="1"/>
</dbReference>
<dbReference type="EMBL" id="MN739582">
    <property type="protein sequence ID" value="QHT14406.1"/>
    <property type="molecule type" value="Genomic_DNA"/>
</dbReference>
<feature type="compositionally biased region" description="Acidic residues" evidence="1">
    <location>
        <begin position="171"/>
        <end position="183"/>
    </location>
</feature>
<dbReference type="SMART" id="SM00652">
    <property type="entry name" value="eIF1a"/>
    <property type="match status" value="1"/>
</dbReference>
<protein>
    <recommendedName>
        <fullName evidence="2">S1-like domain-containing protein</fullName>
    </recommendedName>
</protein>
<accession>A0A6C0DBN2</accession>
<name>A0A6C0DBN2_9ZZZZ</name>
<dbReference type="Gene3D" id="2.40.50.140">
    <property type="entry name" value="Nucleic acid-binding proteins"/>
    <property type="match status" value="1"/>
</dbReference>
<reference evidence="3" key="1">
    <citation type="journal article" date="2020" name="Nature">
        <title>Giant virus diversity and host interactions through global metagenomics.</title>
        <authorList>
            <person name="Schulz F."/>
            <person name="Roux S."/>
            <person name="Paez-Espino D."/>
            <person name="Jungbluth S."/>
            <person name="Walsh D.A."/>
            <person name="Denef V.J."/>
            <person name="McMahon K.D."/>
            <person name="Konstantinidis K.T."/>
            <person name="Eloe-Fadrosh E.A."/>
            <person name="Kyrpides N.C."/>
            <person name="Woyke T."/>
        </authorList>
    </citation>
    <scope>NUCLEOTIDE SEQUENCE</scope>
    <source>
        <strain evidence="3">GVMAG-M-3300023174-137</strain>
    </source>
</reference>
<evidence type="ECO:0000256" key="1">
    <source>
        <dbReference type="SAM" id="MobiDB-lite"/>
    </source>
</evidence>
<evidence type="ECO:0000313" key="3">
    <source>
        <dbReference type="EMBL" id="QHT14406.1"/>
    </source>
</evidence>
<organism evidence="3">
    <name type="scientific">viral metagenome</name>
    <dbReference type="NCBI Taxonomy" id="1070528"/>
    <lineage>
        <taxon>unclassified sequences</taxon>
        <taxon>metagenomes</taxon>
        <taxon>organismal metagenomes</taxon>
    </lineage>
</organism>
<dbReference type="SUPFAM" id="SSF50249">
    <property type="entry name" value="Nucleic acid-binding proteins"/>
    <property type="match status" value="1"/>
</dbReference>
<sequence length="183" mass="20902">MPRNLKGGKNYKKMAKGNSVFDIDKFRIDRQEGQQIARVLRNLGNLNMSCYCNDGITRICKIRGKMIKREFVDAGDLVLISLRELEQDTTEADKKEMRGDILAKYPYECISELRKEEGVNQSLFVTLESLVDGKIPSKTEEAGFVFDHGSEDEMEDNRPVSNTIEQKKDDVESDDDDVNIDKL</sequence>
<evidence type="ECO:0000259" key="2">
    <source>
        <dbReference type="PROSITE" id="PS50832"/>
    </source>
</evidence>
<dbReference type="GO" id="GO:0003743">
    <property type="term" value="F:translation initiation factor activity"/>
    <property type="evidence" value="ECO:0007669"/>
    <property type="project" value="InterPro"/>
</dbReference>
<feature type="domain" description="S1-like" evidence="2">
    <location>
        <begin position="24"/>
        <end position="106"/>
    </location>
</feature>
<dbReference type="InterPro" id="IPR006196">
    <property type="entry name" value="RNA-binding_domain_S1_IF1"/>
</dbReference>
<feature type="region of interest" description="Disordered" evidence="1">
    <location>
        <begin position="145"/>
        <end position="183"/>
    </location>
</feature>
<dbReference type="InterPro" id="IPR012340">
    <property type="entry name" value="NA-bd_OB-fold"/>
</dbReference>
<dbReference type="AlphaFoldDB" id="A0A6C0DBN2"/>
<dbReference type="HAMAP" id="MF_00216">
    <property type="entry name" value="aIF_1A"/>
    <property type="match status" value="1"/>
</dbReference>
<dbReference type="Pfam" id="PF01176">
    <property type="entry name" value="eIF-1a"/>
    <property type="match status" value="1"/>
</dbReference>
<dbReference type="GO" id="GO:0003723">
    <property type="term" value="F:RNA binding"/>
    <property type="evidence" value="ECO:0007669"/>
    <property type="project" value="InterPro"/>
</dbReference>